<dbReference type="EMBL" id="JAVDWR010000015">
    <property type="protein sequence ID" value="MDR7122407.1"/>
    <property type="molecule type" value="Genomic_DNA"/>
</dbReference>
<evidence type="ECO:0000259" key="13">
    <source>
        <dbReference type="PROSITE" id="PS50885"/>
    </source>
</evidence>
<evidence type="ECO:0000256" key="10">
    <source>
        <dbReference type="SAM" id="Phobius"/>
    </source>
</evidence>
<organism evidence="14 15">
    <name type="scientific">Rheinheimera soli</name>
    <dbReference type="NCBI Taxonomy" id="443616"/>
    <lineage>
        <taxon>Bacteria</taxon>
        <taxon>Pseudomonadati</taxon>
        <taxon>Pseudomonadota</taxon>
        <taxon>Gammaproteobacteria</taxon>
        <taxon>Chromatiales</taxon>
        <taxon>Chromatiaceae</taxon>
        <taxon>Rheinheimera</taxon>
    </lineage>
</organism>
<dbReference type="SMART" id="SM01049">
    <property type="entry name" value="Cache_2"/>
    <property type="match status" value="1"/>
</dbReference>
<evidence type="ECO:0000256" key="8">
    <source>
        <dbReference type="ARBA" id="ARBA00029447"/>
    </source>
</evidence>
<comment type="similarity">
    <text evidence="8">Belongs to the methyl-accepting chemotaxis (MCP) protein family.</text>
</comment>
<dbReference type="CDD" id="cd06225">
    <property type="entry name" value="HAMP"/>
    <property type="match status" value="1"/>
</dbReference>
<accession>A0ABU1W391</accession>
<evidence type="ECO:0000313" key="14">
    <source>
        <dbReference type="EMBL" id="MDR7122407.1"/>
    </source>
</evidence>
<dbReference type="Pfam" id="PF17200">
    <property type="entry name" value="sCache_2"/>
    <property type="match status" value="1"/>
</dbReference>
<keyword evidence="2" id="KW-1003">Cell membrane</keyword>
<name>A0ABU1W391_9GAMM</name>
<dbReference type="PANTHER" id="PTHR32089:SF119">
    <property type="entry name" value="METHYL-ACCEPTING CHEMOTAXIS PROTEIN CTPL"/>
    <property type="match status" value="1"/>
</dbReference>
<dbReference type="RefSeq" id="WP_310280631.1">
    <property type="nucleotide sequence ID" value="NZ_JAVDWR010000015.1"/>
</dbReference>
<protein>
    <submittedName>
        <fullName evidence="14">Methyl-accepting chemotaxis protein</fullName>
    </submittedName>
</protein>
<feature type="transmembrane region" description="Helical" evidence="10">
    <location>
        <begin position="187"/>
        <end position="209"/>
    </location>
</feature>
<dbReference type="PROSITE" id="PS50111">
    <property type="entry name" value="CHEMOTAXIS_TRANSDUC_2"/>
    <property type="match status" value="1"/>
</dbReference>
<proteinExistence type="inferred from homology"/>
<dbReference type="PANTHER" id="PTHR32089">
    <property type="entry name" value="METHYL-ACCEPTING CHEMOTAXIS PROTEIN MCPB"/>
    <property type="match status" value="1"/>
</dbReference>
<comment type="subcellular location">
    <subcellularLocation>
        <location evidence="1">Cell inner membrane</location>
        <topology evidence="1">Multi-pass membrane protein</topology>
    </subcellularLocation>
</comment>
<evidence type="ECO:0000256" key="2">
    <source>
        <dbReference type="ARBA" id="ARBA00022475"/>
    </source>
</evidence>
<dbReference type="InterPro" id="IPR003660">
    <property type="entry name" value="HAMP_dom"/>
</dbReference>
<keyword evidence="4 10" id="KW-0812">Transmembrane</keyword>
<dbReference type="SMART" id="SM00304">
    <property type="entry name" value="HAMP"/>
    <property type="match status" value="1"/>
</dbReference>
<feature type="domain" description="HAMP" evidence="13">
    <location>
        <begin position="211"/>
        <end position="265"/>
    </location>
</feature>
<dbReference type="InterPro" id="IPR004089">
    <property type="entry name" value="MCPsignal_dom"/>
</dbReference>
<dbReference type="Gene3D" id="1.10.287.950">
    <property type="entry name" value="Methyl-accepting chemotaxis protein"/>
    <property type="match status" value="1"/>
</dbReference>
<evidence type="ECO:0000256" key="5">
    <source>
        <dbReference type="ARBA" id="ARBA00022989"/>
    </source>
</evidence>
<feature type="domain" description="Methyl-accepting transducer" evidence="11">
    <location>
        <begin position="270"/>
        <end position="506"/>
    </location>
</feature>
<evidence type="ECO:0000256" key="1">
    <source>
        <dbReference type="ARBA" id="ARBA00004429"/>
    </source>
</evidence>
<evidence type="ECO:0000313" key="15">
    <source>
        <dbReference type="Proteomes" id="UP001257909"/>
    </source>
</evidence>
<gene>
    <name evidence="14" type="ORF">J2W69_003366</name>
</gene>
<evidence type="ECO:0000256" key="7">
    <source>
        <dbReference type="ARBA" id="ARBA00023224"/>
    </source>
</evidence>
<evidence type="ECO:0000256" key="9">
    <source>
        <dbReference type="PROSITE-ProRule" id="PRU00284"/>
    </source>
</evidence>
<dbReference type="Gene3D" id="3.30.450.20">
    <property type="entry name" value="PAS domain"/>
    <property type="match status" value="1"/>
</dbReference>
<keyword evidence="3" id="KW-0997">Cell inner membrane</keyword>
<dbReference type="InterPro" id="IPR033480">
    <property type="entry name" value="sCache_2"/>
</dbReference>
<sequence>MLKNLSIKTRLFAIVGVAVLGQLLVCWLVLSGLKQSILEEKRLSTLYLSQVAVALVNNYHSKVGSGELDEAKAKQLALAELKSLRYKENDYYFVIDQQVTMLMHPFRPDLDGKSVADFKDKQGELLFQNMADGVADDGSHSVFYNWPKPGATAEVPKITHVELFKPWGWIVGTGIYIDDVDASFYEVALQLTILVFLVVGFMLALSWYVTRSVVKPMTDVVAAMQDIASGDGDLTVKLSYDGKDELAALATAFNLFVGKIRQLITSVGITSADVSESALDVARISQQISKESVQQQQETDMVATAITQMSSAIAEVAQSAEQANHETAQVETLVEQGMKLMKASVESIHTQSQTIEQSSVVASSLYTSSQNISHVLNIINKLADQTNLLALNAAIEAARAGEHGRGFSVVADEVRTLAHQTQKSTQEITGIIAELQQGTQQMTAAVLESKTAAELNINLAAQVQQALTDIANSIAQISDMNAHIATAAEQQSAVAGEVDQNVHTISQLVHQTAGAIKGSDQSTQRLTQLSQDLKDLVKQFKVQ</sequence>
<comment type="caution">
    <text evidence="14">The sequence shown here is derived from an EMBL/GenBank/DDBJ whole genome shotgun (WGS) entry which is preliminary data.</text>
</comment>
<keyword evidence="7 9" id="KW-0807">Transducer</keyword>
<reference evidence="14 15" key="1">
    <citation type="submission" date="2023-07" db="EMBL/GenBank/DDBJ databases">
        <title>Sorghum-associated microbial communities from plants grown in Nebraska, USA.</title>
        <authorList>
            <person name="Schachtman D."/>
        </authorList>
    </citation>
    <scope>NUCLEOTIDE SEQUENCE [LARGE SCALE GENOMIC DNA]</scope>
    <source>
        <strain evidence="14 15">4138</strain>
    </source>
</reference>
<dbReference type="InterPro" id="IPR000727">
    <property type="entry name" value="T_SNARE_dom"/>
</dbReference>
<evidence type="ECO:0000259" key="11">
    <source>
        <dbReference type="PROSITE" id="PS50111"/>
    </source>
</evidence>
<dbReference type="CDD" id="cd11386">
    <property type="entry name" value="MCP_signal"/>
    <property type="match status" value="1"/>
</dbReference>
<dbReference type="PRINTS" id="PR00260">
    <property type="entry name" value="CHEMTRNSDUCR"/>
</dbReference>
<dbReference type="PROSITE" id="PS50885">
    <property type="entry name" value="HAMP"/>
    <property type="match status" value="1"/>
</dbReference>
<keyword evidence="5 10" id="KW-1133">Transmembrane helix</keyword>
<keyword evidence="6 10" id="KW-0472">Membrane</keyword>
<feature type="domain" description="T-SNARE coiled-coil homology" evidence="12">
    <location>
        <begin position="457"/>
        <end position="519"/>
    </location>
</feature>
<evidence type="ECO:0000256" key="4">
    <source>
        <dbReference type="ARBA" id="ARBA00022692"/>
    </source>
</evidence>
<dbReference type="SUPFAM" id="SSF58104">
    <property type="entry name" value="Methyl-accepting chemotaxis protein (MCP) signaling domain"/>
    <property type="match status" value="1"/>
</dbReference>
<keyword evidence="15" id="KW-1185">Reference proteome</keyword>
<dbReference type="PROSITE" id="PS50192">
    <property type="entry name" value="T_SNARE"/>
    <property type="match status" value="1"/>
</dbReference>
<dbReference type="Pfam" id="PF00672">
    <property type="entry name" value="HAMP"/>
    <property type="match status" value="1"/>
</dbReference>
<dbReference type="Pfam" id="PF00015">
    <property type="entry name" value="MCPsignal"/>
    <property type="match status" value="1"/>
</dbReference>
<dbReference type="Proteomes" id="UP001257909">
    <property type="component" value="Unassembled WGS sequence"/>
</dbReference>
<evidence type="ECO:0000256" key="6">
    <source>
        <dbReference type="ARBA" id="ARBA00023136"/>
    </source>
</evidence>
<evidence type="ECO:0000256" key="3">
    <source>
        <dbReference type="ARBA" id="ARBA00022519"/>
    </source>
</evidence>
<dbReference type="SMART" id="SM00283">
    <property type="entry name" value="MA"/>
    <property type="match status" value="1"/>
</dbReference>
<evidence type="ECO:0000259" key="12">
    <source>
        <dbReference type="PROSITE" id="PS50192"/>
    </source>
</evidence>
<feature type="transmembrane region" description="Helical" evidence="10">
    <location>
        <begin position="12"/>
        <end position="33"/>
    </location>
</feature>
<dbReference type="InterPro" id="IPR004090">
    <property type="entry name" value="Chemotax_Me-accpt_rcpt"/>
</dbReference>